<dbReference type="RefSeq" id="WP_317643601.1">
    <property type="nucleotide sequence ID" value="NZ_AP026800.1"/>
</dbReference>
<evidence type="ECO:0000313" key="3">
    <source>
        <dbReference type="Proteomes" id="UP001321748"/>
    </source>
</evidence>
<accession>A0ABN6SH66</accession>
<dbReference type="Proteomes" id="UP001321748">
    <property type="component" value="Chromosome"/>
</dbReference>
<proteinExistence type="predicted"/>
<gene>
    <name evidence="2" type="ORF">KIMH_07180</name>
</gene>
<organism evidence="2 3">
    <name type="scientific">Bombiscardovia apis</name>
    <dbReference type="NCBI Taxonomy" id="2932182"/>
    <lineage>
        <taxon>Bacteria</taxon>
        <taxon>Bacillati</taxon>
        <taxon>Actinomycetota</taxon>
        <taxon>Actinomycetes</taxon>
        <taxon>Bifidobacteriales</taxon>
        <taxon>Bifidobacteriaceae</taxon>
        <taxon>Bombiscardovia</taxon>
    </lineage>
</organism>
<dbReference type="EMBL" id="AP026800">
    <property type="protein sequence ID" value="BDR54607.1"/>
    <property type="molecule type" value="Genomic_DNA"/>
</dbReference>
<protein>
    <submittedName>
        <fullName evidence="2">Uncharacterized protein</fullName>
    </submittedName>
</protein>
<keyword evidence="3" id="KW-1185">Reference proteome</keyword>
<evidence type="ECO:0000256" key="1">
    <source>
        <dbReference type="SAM" id="Coils"/>
    </source>
</evidence>
<feature type="coiled-coil region" evidence="1">
    <location>
        <begin position="5"/>
        <end position="32"/>
    </location>
</feature>
<evidence type="ECO:0000313" key="2">
    <source>
        <dbReference type="EMBL" id="BDR54607.1"/>
    </source>
</evidence>
<keyword evidence="1" id="KW-0175">Coiled coil</keyword>
<sequence length="144" mass="16278">MDHFSKEIQDEITQLQNFVAHLESKLDSMQQLLMSFAVSTQFRKDQPYEAFLARYMITGDEKKLAVSVIDTVLCRAEGRTLPPIPSELRKNSIMEEAYVDKPIVASEAIHVIGRVFDSEDLGRKILAAYKATGTSPRAFEILNL</sequence>
<reference evidence="2 3" key="1">
    <citation type="journal article" date="2023" name="Microbiol. Spectr.">
        <title>Symbiosis of Carpenter Bees with Uncharacterized Lactic Acid Bacteria Showing NAD Auxotrophy.</title>
        <authorList>
            <person name="Kawasaki S."/>
            <person name="Ozawa K."/>
            <person name="Mori T."/>
            <person name="Yamamoto A."/>
            <person name="Ito M."/>
            <person name="Ohkuma M."/>
            <person name="Sakamoto M."/>
            <person name="Matsutani M."/>
        </authorList>
    </citation>
    <scope>NUCLEOTIDE SEQUENCE [LARGE SCALE GENOMIC DNA]</scope>
    <source>
        <strain evidence="2 3">KimH</strain>
    </source>
</reference>
<name>A0ABN6SH66_9BIFI</name>